<gene>
    <name evidence="2" type="ORF">H5410_041300</name>
</gene>
<organism evidence="2 3">
    <name type="scientific">Solanum commersonii</name>
    <name type="common">Commerson's wild potato</name>
    <name type="synonym">Commerson's nightshade</name>
    <dbReference type="NCBI Taxonomy" id="4109"/>
    <lineage>
        <taxon>Eukaryota</taxon>
        <taxon>Viridiplantae</taxon>
        <taxon>Streptophyta</taxon>
        <taxon>Embryophyta</taxon>
        <taxon>Tracheophyta</taxon>
        <taxon>Spermatophyta</taxon>
        <taxon>Magnoliopsida</taxon>
        <taxon>eudicotyledons</taxon>
        <taxon>Gunneridae</taxon>
        <taxon>Pentapetalae</taxon>
        <taxon>asterids</taxon>
        <taxon>lamiids</taxon>
        <taxon>Solanales</taxon>
        <taxon>Solanaceae</taxon>
        <taxon>Solanoideae</taxon>
        <taxon>Solaneae</taxon>
        <taxon>Solanum</taxon>
    </lineage>
</organism>
<dbReference type="AlphaFoldDB" id="A0A9J5XSN6"/>
<protein>
    <recommendedName>
        <fullName evidence="1">DUF7746 domain-containing protein</fullName>
    </recommendedName>
</protein>
<dbReference type="PANTHER" id="PTHR33054">
    <property type="entry name" value="CCHC-TYPE DOMAIN-CONTAINING PROTEIN"/>
    <property type="match status" value="1"/>
</dbReference>
<dbReference type="Proteomes" id="UP000824120">
    <property type="component" value="Chromosome 8"/>
</dbReference>
<accession>A0A9J5XSN6</accession>
<dbReference type="InterPro" id="IPR056648">
    <property type="entry name" value="DUF7746"/>
</dbReference>
<dbReference type="Pfam" id="PF24925">
    <property type="entry name" value="DUF7746"/>
    <property type="match status" value="1"/>
</dbReference>
<feature type="domain" description="DUF7746" evidence="1">
    <location>
        <begin position="138"/>
        <end position="204"/>
    </location>
</feature>
<dbReference type="EMBL" id="JACXVP010000008">
    <property type="protein sequence ID" value="KAG5590786.1"/>
    <property type="molecule type" value="Genomic_DNA"/>
</dbReference>
<sequence length="324" mass="36835">MAKANPVLTIDIASTSERKPTVVSTHVQRPLEIQDFKFGSIKELEELLDKKFSDLDFKELIDKKLSGLNFKLINLSQDFANKIETTGDCKNQVSSEFNKLKGYPKKNSGYATKPSMHTYYYPRPTPQDVLLEETDWLHMYATICKSVKNTDRAIYKMIVAGFTGQLRGCWDNFLNMEEKAYIINAVATNEGIDNLGMALVKNREDDVDTLILTILEHFNGRQIKMDKFREKYQFGYFCAYFGLSDPTTKSGNKERCGYFGHIAPNCKLNKLKTLELDGETYDKVYCLLYTSGSDDDYESDSGVDIELLDLSNNDNNTANPCTTC</sequence>
<keyword evidence="3" id="KW-1185">Reference proteome</keyword>
<name>A0A9J5XSN6_SOLCO</name>
<evidence type="ECO:0000313" key="2">
    <source>
        <dbReference type="EMBL" id="KAG5590786.1"/>
    </source>
</evidence>
<dbReference type="OrthoDB" id="1305132at2759"/>
<evidence type="ECO:0000259" key="1">
    <source>
        <dbReference type="Pfam" id="PF24925"/>
    </source>
</evidence>
<evidence type="ECO:0000313" key="3">
    <source>
        <dbReference type="Proteomes" id="UP000824120"/>
    </source>
</evidence>
<dbReference type="PANTHER" id="PTHR33054:SF12">
    <property type="entry name" value="ZINC KNUCKLE FAMILY PROTEIN"/>
    <property type="match status" value="1"/>
</dbReference>
<proteinExistence type="predicted"/>
<comment type="caution">
    <text evidence="2">The sequence shown here is derived from an EMBL/GenBank/DDBJ whole genome shotgun (WGS) entry which is preliminary data.</text>
</comment>
<reference evidence="2 3" key="1">
    <citation type="submission" date="2020-09" db="EMBL/GenBank/DDBJ databases">
        <title>De no assembly of potato wild relative species, Solanum commersonii.</title>
        <authorList>
            <person name="Cho K."/>
        </authorList>
    </citation>
    <scope>NUCLEOTIDE SEQUENCE [LARGE SCALE GENOMIC DNA]</scope>
    <source>
        <strain evidence="2">LZ3.2</strain>
        <tissue evidence="2">Leaf</tissue>
    </source>
</reference>